<dbReference type="RefSeq" id="WP_176062173.1">
    <property type="nucleotide sequence ID" value="NZ_BJTG01000001.1"/>
</dbReference>
<accession>A0A7I9VH53</accession>
<organism evidence="2 3">
    <name type="scientific">Anaeromyxobacter diazotrophicus</name>
    <dbReference type="NCBI Taxonomy" id="2590199"/>
    <lineage>
        <taxon>Bacteria</taxon>
        <taxon>Pseudomonadati</taxon>
        <taxon>Myxococcota</taxon>
        <taxon>Myxococcia</taxon>
        <taxon>Myxococcales</taxon>
        <taxon>Cystobacterineae</taxon>
        <taxon>Anaeromyxobacteraceae</taxon>
        <taxon>Anaeromyxobacter</taxon>
    </lineage>
</organism>
<feature type="domain" description="Transcription regulator AsnC/Lrp ligand binding" evidence="1">
    <location>
        <begin position="6"/>
        <end position="76"/>
    </location>
</feature>
<name>A0A7I9VH53_9BACT</name>
<dbReference type="Proteomes" id="UP000503640">
    <property type="component" value="Unassembled WGS sequence"/>
</dbReference>
<dbReference type="Gene3D" id="3.30.70.920">
    <property type="match status" value="1"/>
</dbReference>
<gene>
    <name evidence="2" type="ORF">AMYX_01080</name>
</gene>
<dbReference type="SUPFAM" id="SSF54909">
    <property type="entry name" value="Dimeric alpha+beta barrel"/>
    <property type="match status" value="1"/>
</dbReference>
<keyword evidence="3" id="KW-1185">Reference proteome</keyword>
<evidence type="ECO:0000313" key="2">
    <source>
        <dbReference type="EMBL" id="GEJ55367.1"/>
    </source>
</evidence>
<evidence type="ECO:0000313" key="3">
    <source>
        <dbReference type="Proteomes" id="UP000503640"/>
    </source>
</evidence>
<sequence length="82" mass="9092">MKAAFVLVRCELGKIEQVANALMEIEGVSEVHSITGPWDLLVKLYAPDYDAFSDVIPGRVQKLPGIRETETLLAFRAFRAEG</sequence>
<evidence type="ECO:0000259" key="1">
    <source>
        <dbReference type="Pfam" id="PF01037"/>
    </source>
</evidence>
<proteinExistence type="predicted"/>
<dbReference type="Pfam" id="PF01037">
    <property type="entry name" value="AsnC_trans_reg"/>
    <property type="match status" value="1"/>
</dbReference>
<protein>
    <submittedName>
        <fullName evidence="2">AsnC family transcriptional regulator</fullName>
    </submittedName>
</protein>
<dbReference type="EMBL" id="BJTG01000001">
    <property type="protein sequence ID" value="GEJ55367.1"/>
    <property type="molecule type" value="Genomic_DNA"/>
</dbReference>
<comment type="caution">
    <text evidence="2">The sequence shown here is derived from an EMBL/GenBank/DDBJ whole genome shotgun (WGS) entry which is preliminary data.</text>
</comment>
<dbReference type="AlphaFoldDB" id="A0A7I9VH53"/>
<dbReference type="InterPro" id="IPR011008">
    <property type="entry name" value="Dimeric_a/b-barrel"/>
</dbReference>
<dbReference type="InterPro" id="IPR019887">
    <property type="entry name" value="Tscrpt_reg_AsnC/Lrp_C"/>
</dbReference>
<reference evidence="3" key="1">
    <citation type="journal article" date="2020" name="Appl. Environ. Microbiol.">
        <title>Diazotrophic Anaeromyxobacter Isolates from Soils.</title>
        <authorList>
            <person name="Masuda Y."/>
            <person name="Yamanaka H."/>
            <person name="Xu Z.X."/>
            <person name="Shiratori Y."/>
            <person name="Aono T."/>
            <person name="Amachi S."/>
            <person name="Senoo K."/>
            <person name="Itoh H."/>
        </authorList>
    </citation>
    <scope>NUCLEOTIDE SEQUENCE [LARGE SCALE GENOMIC DNA]</scope>
    <source>
        <strain evidence="3">R267</strain>
    </source>
</reference>